<feature type="domain" description="HTH luxR-type" evidence="6">
    <location>
        <begin position="6"/>
        <end position="71"/>
    </location>
</feature>
<dbReference type="Gene3D" id="1.10.10.10">
    <property type="entry name" value="Winged helix-like DNA-binding domain superfamily/Winged helix DNA-binding domain"/>
    <property type="match status" value="1"/>
</dbReference>
<dbReference type="RefSeq" id="WP_354089469.1">
    <property type="nucleotide sequence ID" value="NZ_JBEPTF010000003.1"/>
</dbReference>
<gene>
    <name evidence="7" type="ORF">ABIE19_002446</name>
</gene>
<keyword evidence="5" id="KW-0812">Transmembrane</keyword>
<dbReference type="PRINTS" id="PR00038">
    <property type="entry name" value="HTHLUXR"/>
</dbReference>
<keyword evidence="3" id="KW-0804">Transcription</keyword>
<keyword evidence="1" id="KW-0805">Transcription regulation</keyword>
<dbReference type="SMART" id="SM00421">
    <property type="entry name" value="HTH_LUXR"/>
    <property type="match status" value="1"/>
</dbReference>
<sequence>MPAHASSGIGARLTPTERECLSLVGQGYQSKEIAGFTGKSPKTIDKHIENACRKLGVQNRRQAARLLTSSDIRSDVVEAPFPVADPTAFATDDLAKGGVNAADARTSPFPDLGRGGGDIRRAGGDERAERSGAQPAVDDATGGRDAFSARLDARDFLHRARSPLRERSTAEEARRGESASPLKRMMSILVIAVVASVLLAALLGGGVQLQLAVQAVDRLFSGR</sequence>
<evidence type="ECO:0000256" key="5">
    <source>
        <dbReference type="SAM" id="Phobius"/>
    </source>
</evidence>
<proteinExistence type="predicted"/>
<protein>
    <submittedName>
        <fullName evidence="7">DNA-binding CsgD family transcriptional regulator</fullName>
    </submittedName>
</protein>
<evidence type="ECO:0000256" key="2">
    <source>
        <dbReference type="ARBA" id="ARBA00023125"/>
    </source>
</evidence>
<dbReference type="Pfam" id="PF00196">
    <property type="entry name" value="GerE"/>
    <property type="match status" value="1"/>
</dbReference>
<reference evidence="7 8" key="1">
    <citation type="submission" date="2024-06" db="EMBL/GenBank/DDBJ databases">
        <title>Sorghum-associated microbial communities from plants grown in Nebraska, USA.</title>
        <authorList>
            <person name="Schachtman D."/>
        </authorList>
    </citation>
    <scope>NUCLEOTIDE SEQUENCE [LARGE SCALE GENOMIC DNA]</scope>
    <source>
        <strain evidence="7 8">2814</strain>
    </source>
</reference>
<feature type="transmembrane region" description="Helical" evidence="5">
    <location>
        <begin position="188"/>
        <end position="213"/>
    </location>
</feature>
<accession>A0ABV2RD54</accession>
<dbReference type="InterPro" id="IPR036388">
    <property type="entry name" value="WH-like_DNA-bd_sf"/>
</dbReference>
<comment type="caution">
    <text evidence="7">The sequence shown here is derived from an EMBL/GenBank/DDBJ whole genome shotgun (WGS) entry which is preliminary data.</text>
</comment>
<feature type="region of interest" description="Disordered" evidence="4">
    <location>
        <begin position="101"/>
        <end position="143"/>
    </location>
</feature>
<keyword evidence="2 7" id="KW-0238">DNA-binding</keyword>
<evidence type="ECO:0000256" key="4">
    <source>
        <dbReference type="SAM" id="MobiDB-lite"/>
    </source>
</evidence>
<evidence type="ECO:0000259" key="6">
    <source>
        <dbReference type="PROSITE" id="PS50043"/>
    </source>
</evidence>
<dbReference type="GO" id="GO:0003677">
    <property type="term" value="F:DNA binding"/>
    <property type="evidence" value="ECO:0007669"/>
    <property type="project" value="UniProtKB-KW"/>
</dbReference>
<feature type="compositionally biased region" description="Basic and acidic residues" evidence="4">
    <location>
        <begin position="117"/>
        <end position="130"/>
    </location>
</feature>
<dbReference type="PANTHER" id="PTHR44688:SF16">
    <property type="entry name" value="DNA-BINDING TRANSCRIPTIONAL ACTIVATOR DEVR_DOSR"/>
    <property type="match status" value="1"/>
</dbReference>
<keyword evidence="5" id="KW-0472">Membrane</keyword>
<dbReference type="PROSITE" id="PS50043">
    <property type="entry name" value="HTH_LUXR_2"/>
    <property type="match status" value="1"/>
</dbReference>
<dbReference type="Proteomes" id="UP001549313">
    <property type="component" value="Unassembled WGS sequence"/>
</dbReference>
<dbReference type="InterPro" id="IPR000792">
    <property type="entry name" value="Tscrpt_reg_LuxR_C"/>
</dbReference>
<keyword evidence="5" id="KW-1133">Transmembrane helix</keyword>
<evidence type="ECO:0000313" key="8">
    <source>
        <dbReference type="Proteomes" id="UP001549313"/>
    </source>
</evidence>
<dbReference type="EMBL" id="JBEPTF010000003">
    <property type="protein sequence ID" value="MET4684509.1"/>
    <property type="molecule type" value="Genomic_DNA"/>
</dbReference>
<evidence type="ECO:0000256" key="1">
    <source>
        <dbReference type="ARBA" id="ARBA00023015"/>
    </source>
</evidence>
<evidence type="ECO:0000313" key="7">
    <source>
        <dbReference type="EMBL" id="MET4684509.1"/>
    </source>
</evidence>
<evidence type="ECO:0000256" key="3">
    <source>
        <dbReference type="ARBA" id="ARBA00023163"/>
    </source>
</evidence>
<dbReference type="InterPro" id="IPR016032">
    <property type="entry name" value="Sig_transdc_resp-reg_C-effctor"/>
</dbReference>
<dbReference type="CDD" id="cd06170">
    <property type="entry name" value="LuxR_C_like"/>
    <property type="match status" value="1"/>
</dbReference>
<keyword evidence="8" id="KW-1185">Reference proteome</keyword>
<organism evidence="7 8">
    <name type="scientific">Brevundimonas faecalis</name>
    <dbReference type="NCBI Taxonomy" id="947378"/>
    <lineage>
        <taxon>Bacteria</taxon>
        <taxon>Pseudomonadati</taxon>
        <taxon>Pseudomonadota</taxon>
        <taxon>Alphaproteobacteria</taxon>
        <taxon>Caulobacterales</taxon>
        <taxon>Caulobacteraceae</taxon>
        <taxon>Brevundimonas</taxon>
    </lineage>
</organism>
<dbReference type="SUPFAM" id="SSF46894">
    <property type="entry name" value="C-terminal effector domain of the bipartite response regulators"/>
    <property type="match status" value="1"/>
</dbReference>
<dbReference type="PANTHER" id="PTHR44688">
    <property type="entry name" value="DNA-BINDING TRANSCRIPTIONAL ACTIVATOR DEVR_DOSR"/>
    <property type="match status" value="1"/>
</dbReference>
<name>A0ABV2RD54_9CAUL</name>